<gene>
    <name evidence="2" type="ORF">CPB83DRAFT_854030</name>
</gene>
<dbReference type="EMBL" id="MU157851">
    <property type="protein sequence ID" value="KAF9528650.1"/>
    <property type="molecule type" value="Genomic_DNA"/>
</dbReference>
<protein>
    <submittedName>
        <fullName evidence="2">Uncharacterized protein</fullName>
    </submittedName>
</protein>
<feature type="compositionally biased region" description="Polar residues" evidence="1">
    <location>
        <begin position="16"/>
        <end position="25"/>
    </location>
</feature>
<sequence length="91" mass="9889">MPLTPLNKRPRPKGSRCSSVSTNSRPKMVLRSSLVTMMPSSPTSRVETGWASADPARIAAQMIGAVNLTMAIIVKAKVVLRSYSDRRVCCI</sequence>
<evidence type="ECO:0000256" key="1">
    <source>
        <dbReference type="SAM" id="MobiDB-lite"/>
    </source>
</evidence>
<reference evidence="2" key="1">
    <citation type="submission" date="2020-11" db="EMBL/GenBank/DDBJ databases">
        <authorList>
            <consortium name="DOE Joint Genome Institute"/>
            <person name="Ahrendt S."/>
            <person name="Riley R."/>
            <person name="Andreopoulos W."/>
            <person name="Labutti K."/>
            <person name="Pangilinan J."/>
            <person name="Ruiz-Duenas F.J."/>
            <person name="Barrasa J.M."/>
            <person name="Sanchez-Garcia M."/>
            <person name="Camarero S."/>
            <person name="Miyauchi S."/>
            <person name="Serrano A."/>
            <person name="Linde D."/>
            <person name="Babiker R."/>
            <person name="Drula E."/>
            <person name="Ayuso-Fernandez I."/>
            <person name="Pacheco R."/>
            <person name="Padilla G."/>
            <person name="Ferreira P."/>
            <person name="Barriuso J."/>
            <person name="Kellner H."/>
            <person name="Castanera R."/>
            <person name="Alfaro M."/>
            <person name="Ramirez L."/>
            <person name="Pisabarro A.G."/>
            <person name="Kuo A."/>
            <person name="Tritt A."/>
            <person name="Lipzen A."/>
            <person name="He G."/>
            <person name="Yan M."/>
            <person name="Ng V."/>
            <person name="Cullen D."/>
            <person name="Martin F."/>
            <person name="Rosso M.-N."/>
            <person name="Henrissat B."/>
            <person name="Hibbett D."/>
            <person name="Martinez A.T."/>
            <person name="Grigoriev I.V."/>
        </authorList>
    </citation>
    <scope>NUCLEOTIDE SEQUENCE</scope>
    <source>
        <strain evidence="2">CBS 506.95</strain>
    </source>
</reference>
<evidence type="ECO:0000313" key="2">
    <source>
        <dbReference type="EMBL" id="KAF9528650.1"/>
    </source>
</evidence>
<accession>A0A9P6JQJ9</accession>
<dbReference type="Proteomes" id="UP000807306">
    <property type="component" value="Unassembled WGS sequence"/>
</dbReference>
<comment type="caution">
    <text evidence="2">The sequence shown here is derived from an EMBL/GenBank/DDBJ whole genome shotgun (WGS) entry which is preliminary data.</text>
</comment>
<evidence type="ECO:0000313" key="3">
    <source>
        <dbReference type="Proteomes" id="UP000807306"/>
    </source>
</evidence>
<name>A0A9P6JQJ9_9AGAR</name>
<organism evidence="2 3">
    <name type="scientific">Crepidotus variabilis</name>
    <dbReference type="NCBI Taxonomy" id="179855"/>
    <lineage>
        <taxon>Eukaryota</taxon>
        <taxon>Fungi</taxon>
        <taxon>Dikarya</taxon>
        <taxon>Basidiomycota</taxon>
        <taxon>Agaricomycotina</taxon>
        <taxon>Agaricomycetes</taxon>
        <taxon>Agaricomycetidae</taxon>
        <taxon>Agaricales</taxon>
        <taxon>Agaricineae</taxon>
        <taxon>Crepidotaceae</taxon>
        <taxon>Crepidotus</taxon>
    </lineage>
</organism>
<feature type="region of interest" description="Disordered" evidence="1">
    <location>
        <begin position="1"/>
        <end position="26"/>
    </location>
</feature>
<dbReference type="AlphaFoldDB" id="A0A9P6JQJ9"/>
<proteinExistence type="predicted"/>
<keyword evidence="3" id="KW-1185">Reference proteome</keyword>